<feature type="domain" description="ChsH2 rubredoxin-like zinc ribbon" evidence="2">
    <location>
        <begin position="38"/>
        <end position="67"/>
    </location>
</feature>
<proteinExistence type="predicted"/>
<accession>A0ABU5XZ21</accession>
<dbReference type="SUPFAM" id="SSF50249">
    <property type="entry name" value="Nucleic acid-binding proteins"/>
    <property type="match status" value="1"/>
</dbReference>
<evidence type="ECO:0000259" key="2">
    <source>
        <dbReference type="Pfam" id="PF12172"/>
    </source>
</evidence>
<dbReference type="EMBL" id="JAYJJU010000008">
    <property type="protein sequence ID" value="MEB3031940.1"/>
    <property type="molecule type" value="Genomic_DNA"/>
</dbReference>
<gene>
    <name evidence="3" type="ORF">KV113_10275</name>
</gene>
<dbReference type="Pfam" id="PF01796">
    <property type="entry name" value="OB_ChsH2_C"/>
    <property type="match status" value="1"/>
</dbReference>
<dbReference type="PANTHER" id="PTHR34075">
    <property type="entry name" value="BLR3430 PROTEIN"/>
    <property type="match status" value="1"/>
</dbReference>
<feature type="domain" description="ChsH2 C-terminal OB-fold" evidence="1">
    <location>
        <begin position="72"/>
        <end position="139"/>
    </location>
</feature>
<evidence type="ECO:0000313" key="4">
    <source>
        <dbReference type="Proteomes" id="UP001298593"/>
    </source>
</evidence>
<protein>
    <submittedName>
        <fullName evidence="3">OB-fold domain-containing protein</fullName>
    </submittedName>
</protein>
<name>A0ABU5XZ21_9MYCO</name>
<dbReference type="Pfam" id="PF12172">
    <property type="entry name" value="zf-ChsH2"/>
    <property type="match status" value="1"/>
</dbReference>
<dbReference type="InterPro" id="IPR022002">
    <property type="entry name" value="ChsH2_Znr"/>
</dbReference>
<reference evidence="3 4" key="1">
    <citation type="submission" date="2023-12" db="EMBL/GenBank/DDBJ databases">
        <title>Description of new species of Mycobacterium terrae complex isolated from sewage at the Sao Paulo Zoological Park Foundation in Brazil.</title>
        <authorList>
            <person name="Romagnoli C.L."/>
            <person name="Conceicao E.C."/>
            <person name="Machado E."/>
            <person name="Barreto L.B.P.F."/>
            <person name="Sharma A."/>
            <person name="Silva N.M."/>
            <person name="Marques L.E."/>
            <person name="Juliana M.A."/>
            <person name="Lourenco M.C.S."/>
            <person name="Digiampietri L.A."/>
            <person name="Suffys P.N."/>
            <person name="Viana-Niero C."/>
        </authorList>
    </citation>
    <scope>NUCLEOTIDE SEQUENCE [LARGE SCALE GENOMIC DNA]</scope>
    <source>
        <strain evidence="3 4">MYC340</strain>
    </source>
</reference>
<evidence type="ECO:0000313" key="3">
    <source>
        <dbReference type="EMBL" id="MEB3031940.1"/>
    </source>
</evidence>
<dbReference type="Proteomes" id="UP001298593">
    <property type="component" value="Unassembled WGS sequence"/>
</dbReference>
<dbReference type="InterPro" id="IPR012340">
    <property type="entry name" value="NA-bd_OB-fold"/>
</dbReference>
<dbReference type="PANTHER" id="PTHR34075:SF5">
    <property type="entry name" value="BLR3430 PROTEIN"/>
    <property type="match status" value="1"/>
</dbReference>
<keyword evidence="4" id="KW-1185">Reference proteome</keyword>
<evidence type="ECO:0000259" key="1">
    <source>
        <dbReference type="Pfam" id="PF01796"/>
    </source>
</evidence>
<dbReference type="InterPro" id="IPR052513">
    <property type="entry name" value="Thioester_dehydratase-like"/>
</dbReference>
<sequence length="159" mass="17285">MPSAATQSVSPYALIENVISTKRRALAPDVTNFPDENPALIGSQCADCEATVWPRQDHCPRCSGPQMRDLLLPRQGTLEAWTTQGFVPKLPYAGGETAEGFTPFGVGLVRLGDVVQVEARLTESDPAKLKFGMAVELTMVPFYVEDDGTEVVTWAFQPV</sequence>
<dbReference type="InterPro" id="IPR002878">
    <property type="entry name" value="ChsH2_C"/>
</dbReference>
<organism evidence="3 4">
    <name type="scientific">[Mycobacterium] nativiensis</name>
    <dbReference type="NCBI Taxonomy" id="2855503"/>
    <lineage>
        <taxon>Bacteria</taxon>
        <taxon>Bacillati</taxon>
        <taxon>Actinomycetota</taxon>
        <taxon>Actinomycetes</taxon>
        <taxon>Mycobacteriales</taxon>
        <taxon>Mycobacteriaceae</taxon>
        <taxon>Mycolicibacter</taxon>
    </lineage>
</organism>
<comment type="caution">
    <text evidence="3">The sequence shown here is derived from an EMBL/GenBank/DDBJ whole genome shotgun (WGS) entry which is preliminary data.</text>
</comment>